<evidence type="ECO:0000313" key="1">
    <source>
        <dbReference type="EMBL" id="KIJ25791.1"/>
    </source>
</evidence>
<dbReference type="Proteomes" id="UP000054279">
    <property type="component" value="Unassembled WGS sequence"/>
</dbReference>
<dbReference type="SUPFAM" id="SSF50630">
    <property type="entry name" value="Acid proteases"/>
    <property type="match status" value="1"/>
</dbReference>
<dbReference type="AlphaFoldDB" id="A0A0C9UK63"/>
<sequence>MLGQKREEILRVSAMRIGEQEAKPIWEKILEIVITGIKNHQKEAELSFWKDKVLGEYLKAVICRKWREELGDWDPENIEIIISEQRIMVWDWYHNIQAEISKCQIINSIGEWWYDEIPWECPRDRLLWVGVAKKVNNNKLKRLPPTLFDGVEWELQRTSAVLKYFERKTSKPIIIEVFINGKPAKALLDTGSMADFISIKLVDQLRIKKTILAKPLEVQLAVADSQSKINCEVKVDFKYQEIDIEKIFDVANLDSYDLILATPFFYQHKILVGLNPTRIAMRSVDPQPIREPDVSTIGSMASDIFENEVDKLRNN</sequence>
<keyword evidence="2" id="KW-1185">Reference proteome</keyword>
<dbReference type="CDD" id="cd00303">
    <property type="entry name" value="retropepsin_like"/>
    <property type="match status" value="1"/>
</dbReference>
<name>A0A0C9UK63_SPHS4</name>
<accession>A0A0C9UK63</accession>
<dbReference type="InterPro" id="IPR021109">
    <property type="entry name" value="Peptidase_aspartic_dom_sf"/>
</dbReference>
<proteinExistence type="predicted"/>
<protein>
    <submittedName>
        <fullName evidence="1">Uncharacterized protein</fullName>
    </submittedName>
</protein>
<reference evidence="1 2" key="1">
    <citation type="submission" date="2014-06" db="EMBL/GenBank/DDBJ databases">
        <title>Evolutionary Origins and Diversification of the Mycorrhizal Mutualists.</title>
        <authorList>
            <consortium name="DOE Joint Genome Institute"/>
            <consortium name="Mycorrhizal Genomics Consortium"/>
            <person name="Kohler A."/>
            <person name="Kuo A."/>
            <person name="Nagy L.G."/>
            <person name="Floudas D."/>
            <person name="Copeland A."/>
            <person name="Barry K.W."/>
            <person name="Cichocki N."/>
            <person name="Veneault-Fourrey C."/>
            <person name="LaButti K."/>
            <person name="Lindquist E.A."/>
            <person name="Lipzen A."/>
            <person name="Lundell T."/>
            <person name="Morin E."/>
            <person name="Murat C."/>
            <person name="Riley R."/>
            <person name="Ohm R."/>
            <person name="Sun H."/>
            <person name="Tunlid A."/>
            <person name="Henrissat B."/>
            <person name="Grigoriev I.V."/>
            <person name="Hibbett D.S."/>
            <person name="Martin F."/>
        </authorList>
    </citation>
    <scope>NUCLEOTIDE SEQUENCE [LARGE SCALE GENOMIC DNA]</scope>
    <source>
        <strain evidence="1 2">SS14</strain>
    </source>
</reference>
<evidence type="ECO:0000313" key="2">
    <source>
        <dbReference type="Proteomes" id="UP000054279"/>
    </source>
</evidence>
<dbReference type="HOGENOM" id="CLU_883309_0_0_1"/>
<dbReference type="Gene3D" id="2.40.70.10">
    <property type="entry name" value="Acid Proteases"/>
    <property type="match status" value="1"/>
</dbReference>
<dbReference type="OrthoDB" id="1750432at2759"/>
<gene>
    <name evidence="1" type="ORF">M422DRAFT_273200</name>
</gene>
<organism evidence="1 2">
    <name type="scientific">Sphaerobolus stellatus (strain SS14)</name>
    <dbReference type="NCBI Taxonomy" id="990650"/>
    <lineage>
        <taxon>Eukaryota</taxon>
        <taxon>Fungi</taxon>
        <taxon>Dikarya</taxon>
        <taxon>Basidiomycota</taxon>
        <taxon>Agaricomycotina</taxon>
        <taxon>Agaricomycetes</taxon>
        <taxon>Phallomycetidae</taxon>
        <taxon>Geastrales</taxon>
        <taxon>Sphaerobolaceae</taxon>
        <taxon>Sphaerobolus</taxon>
    </lineage>
</organism>
<dbReference type="EMBL" id="KN837398">
    <property type="protein sequence ID" value="KIJ25791.1"/>
    <property type="molecule type" value="Genomic_DNA"/>
</dbReference>
<dbReference type="Pfam" id="PF08284">
    <property type="entry name" value="RVP_2"/>
    <property type="match status" value="1"/>
</dbReference>